<dbReference type="InterPro" id="IPR004843">
    <property type="entry name" value="Calcineurin-like_PHP"/>
</dbReference>
<dbReference type="STRING" id="448386.A0A2V3IYI4"/>
<reference evidence="5 6" key="1">
    <citation type="journal article" date="2018" name="Mol. Biol. Evol.">
        <title>Analysis of the draft genome of the red seaweed Gracilariopsis chorda provides insights into genome size evolution in Rhodophyta.</title>
        <authorList>
            <person name="Lee J."/>
            <person name="Yang E.C."/>
            <person name="Graf L."/>
            <person name="Yang J.H."/>
            <person name="Qiu H."/>
            <person name="Zel Zion U."/>
            <person name="Chan C.X."/>
            <person name="Stephens T.G."/>
            <person name="Weber A.P.M."/>
            <person name="Boo G.H."/>
            <person name="Boo S.M."/>
            <person name="Kim K.M."/>
            <person name="Shin Y."/>
            <person name="Jung M."/>
            <person name="Lee S.J."/>
            <person name="Yim H.S."/>
            <person name="Lee J.H."/>
            <person name="Bhattacharya D."/>
            <person name="Yoon H.S."/>
        </authorList>
    </citation>
    <scope>NUCLEOTIDE SEQUENCE [LARGE SCALE GENOMIC DNA]</scope>
    <source>
        <strain evidence="5 6">SKKU-2015</strain>
        <tissue evidence="5">Whole body</tissue>
    </source>
</reference>
<dbReference type="Proteomes" id="UP000247409">
    <property type="component" value="Unassembled WGS sequence"/>
</dbReference>
<dbReference type="InterPro" id="IPR029052">
    <property type="entry name" value="Metallo-depent_PP-like"/>
</dbReference>
<name>A0A2V3IYI4_9FLOR</name>
<accession>A0A2V3IYI4</accession>
<dbReference type="EMBL" id="NBIV01000027">
    <property type="protein sequence ID" value="PXF47212.1"/>
    <property type="molecule type" value="Genomic_DNA"/>
</dbReference>
<comment type="caution">
    <text evidence="5">The sequence shown here is derived from an EMBL/GenBank/DDBJ whole genome shotgun (WGS) entry which is preliminary data.</text>
</comment>
<evidence type="ECO:0000313" key="6">
    <source>
        <dbReference type="Proteomes" id="UP000247409"/>
    </source>
</evidence>
<keyword evidence="1" id="KW-0732">Signal</keyword>
<feature type="transmembrane region" description="Helical" evidence="3">
    <location>
        <begin position="30"/>
        <end position="49"/>
    </location>
</feature>
<keyword evidence="3" id="KW-1133">Transmembrane helix</keyword>
<dbReference type="OrthoDB" id="411211at2759"/>
<dbReference type="Pfam" id="PF00149">
    <property type="entry name" value="Metallophos"/>
    <property type="match status" value="1"/>
</dbReference>
<dbReference type="PANTHER" id="PTHR10161:SF14">
    <property type="entry name" value="TARTRATE-RESISTANT ACID PHOSPHATASE TYPE 5"/>
    <property type="match status" value="1"/>
</dbReference>
<gene>
    <name evidence="5" type="ORF">BWQ96_02987</name>
</gene>
<evidence type="ECO:0000313" key="5">
    <source>
        <dbReference type="EMBL" id="PXF47212.1"/>
    </source>
</evidence>
<dbReference type="GO" id="GO:0016787">
    <property type="term" value="F:hydrolase activity"/>
    <property type="evidence" value="ECO:0007669"/>
    <property type="project" value="UniProtKB-KW"/>
</dbReference>
<keyword evidence="3" id="KW-0472">Membrane</keyword>
<feature type="domain" description="Calcineurin-like phosphoesterase" evidence="4">
    <location>
        <begin position="119"/>
        <end position="331"/>
    </location>
</feature>
<protein>
    <submittedName>
        <fullName evidence="5">Purple acid phosphatase 8</fullName>
    </submittedName>
</protein>
<sequence>MAIERDAENNASRHFRDRAYQLWLQAHTHSFRIALVFIIFAACAFVLGYEASFTSAATRYARAVRWLFNADHAVFKRDACDAALGRRRFWVMNVVTANDFCVQHAKMGSAAIAAEPGLRFQLVGDWGRDGMCCQHDVAYEMARAAATSKPRFIVSVGDNFYESGIVKATDAQVNRSWRNVYLKYEALKVPWKMLLGNHDYNGNVSAQEVLGRDDAFWHMPARYYFETFDNGGNSVLLVYLDTSVMYYMHDEFDHLWDTVDVEYRVKQLDDVRARLLESNAKWKIVVAHHPLFSSGENSVHELRNLKQMQTLLLPMLKECGVDAYISGHEHLMEHLVSDGVHFFVSGAGSKISSVRRNWSQSVFALDRQGFVDVVVSNVSDVMKVRMVDMKGAIVHRATLRHRNESSSSSGT</sequence>
<dbReference type="Gene3D" id="3.60.21.10">
    <property type="match status" value="1"/>
</dbReference>
<proteinExistence type="predicted"/>
<dbReference type="PANTHER" id="PTHR10161">
    <property type="entry name" value="TARTRATE-RESISTANT ACID PHOSPHATASE TYPE 5"/>
    <property type="match status" value="1"/>
</dbReference>
<dbReference type="InterPro" id="IPR051558">
    <property type="entry name" value="Metallophosphoesterase_PAP"/>
</dbReference>
<dbReference type="AlphaFoldDB" id="A0A2V3IYI4"/>
<keyword evidence="3" id="KW-0812">Transmembrane</keyword>
<evidence type="ECO:0000259" key="4">
    <source>
        <dbReference type="Pfam" id="PF00149"/>
    </source>
</evidence>
<evidence type="ECO:0000256" key="1">
    <source>
        <dbReference type="ARBA" id="ARBA00022729"/>
    </source>
</evidence>
<evidence type="ECO:0000256" key="3">
    <source>
        <dbReference type="SAM" id="Phobius"/>
    </source>
</evidence>
<organism evidence="5 6">
    <name type="scientific">Gracilariopsis chorda</name>
    <dbReference type="NCBI Taxonomy" id="448386"/>
    <lineage>
        <taxon>Eukaryota</taxon>
        <taxon>Rhodophyta</taxon>
        <taxon>Florideophyceae</taxon>
        <taxon>Rhodymeniophycidae</taxon>
        <taxon>Gracilariales</taxon>
        <taxon>Gracilariaceae</taxon>
        <taxon>Gracilariopsis</taxon>
    </lineage>
</organism>
<keyword evidence="2" id="KW-0378">Hydrolase</keyword>
<dbReference type="SUPFAM" id="SSF56300">
    <property type="entry name" value="Metallo-dependent phosphatases"/>
    <property type="match status" value="1"/>
</dbReference>
<keyword evidence="6" id="KW-1185">Reference proteome</keyword>
<evidence type="ECO:0000256" key="2">
    <source>
        <dbReference type="ARBA" id="ARBA00022801"/>
    </source>
</evidence>